<organism evidence="9 10">
    <name type="scientific">Candidatus Enterococcus moelleringii</name>
    <dbReference type="NCBI Taxonomy" id="2815325"/>
    <lineage>
        <taxon>Bacteria</taxon>
        <taxon>Bacillati</taxon>
        <taxon>Bacillota</taxon>
        <taxon>Bacilli</taxon>
        <taxon>Lactobacillales</taxon>
        <taxon>Enterococcaceae</taxon>
        <taxon>Enterococcus</taxon>
    </lineage>
</organism>
<evidence type="ECO:0000256" key="5">
    <source>
        <dbReference type="ARBA" id="ARBA00022989"/>
    </source>
</evidence>
<evidence type="ECO:0000256" key="3">
    <source>
        <dbReference type="ARBA" id="ARBA00022448"/>
    </source>
</evidence>
<dbReference type="RefSeq" id="WP_207675411.1">
    <property type="nucleotide sequence ID" value="NZ_JAFREM010000033.1"/>
</dbReference>
<evidence type="ECO:0000313" key="9">
    <source>
        <dbReference type="EMBL" id="MBO1308416.1"/>
    </source>
</evidence>
<name>A0ABS3LI73_9ENTE</name>
<keyword evidence="6 8" id="KW-0472">Membrane</keyword>
<gene>
    <name evidence="9" type="ORF">JZO70_19730</name>
</gene>
<comment type="subcellular location">
    <subcellularLocation>
        <location evidence="1">Membrane</location>
        <topology evidence="1">Multi-pass membrane protein</topology>
    </subcellularLocation>
</comment>
<dbReference type="EMBL" id="JAFREM010000033">
    <property type="protein sequence ID" value="MBO1308416.1"/>
    <property type="molecule type" value="Genomic_DNA"/>
</dbReference>
<dbReference type="Gene3D" id="1.20.1080.10">
    <property type="entry name" value="Glycerol uptake facilitator protein"/>
    <property type="match status" value="1"/>
</dbReference>
<keyword evidence="5 8" id="KW-1133">Transmembrane helix</keyword>
<keyword evidence="3 7" id="KW-0813">Transport</keyword>
<dbReference type="InterPro" id="IPR022357">
    <property type="entry name" value="MIP_CS"/>
</dbReference>
<feature type="transmembrane region" description="Helical" evidence="8">
    <location>
        <begin position="40"/>
        <end position="61"/>
    </location>
</feature>
<feature type="transmembrane region" description="Helical" evidence="8">
    <location>
        <begin position="137"/>
        <end position="155"/>
    </location>
</feature>
<evidence type="ECO:0000256" key="6">
    <source>
        <dbReference type="ARBA" id="ARBA00023136"/>
    </source>
</evidence>
<evidence type="ECO:0000256" key="7">
    <source>
        <dbReference type="RuleBase" id="RU000477"/>
    </source>
</evidence>
<sequence length="238" mass="24633">MNNPVFGEFFGTVVLILFGSGVGCSTSLKGALGKNAGSNWLYVAFGWGVAVMLGVLSSGYFGSPGHLNPAVTIGFAVAGSLEFSSVIPFIIAQVAGAFVGALIAAIHFWPHFQATTVEEGNSVGIFATGPAIENTPFNLISEIIATCFFVLAIQLMPADIPPGLQPLILVFVLVGIGLSLGSTTGYAINPCRDFGPRLMYALIPIPNKGSANWGYAWIPIVGPIVGACIATLLVKALS</sequence>
<evidence type="ECO:0000256" key="2">
    <source>
        <dbReference type="ARBA" id="ARBA00006175"/>
    </source>
</evidence>
<evidence type="ECO:0000313" key="10">
    <source>
        <dbReference type="Proteomes" id="UP000664601"/>
    </source>
</evidence>
<dbReference type="PROSITE" id="PS00221">
    <property type="entry name" value="MIP"/>
    <property type="match status" value="1"/>
</dbReference>
<dbReference type="Pfam" id="PF00230">
    <property type="entry name" value="MIP"/>
    <property type="match status" value="1"/>
</dbReference>
<dbReference type="PANTHER" id="PTHR43829:SF9">
    <property type="entry name" value="AQUAPORIN-9"/>
    <property type="match status" value="1"/>
</dbReference>
<dbReference type="PANTHER" id="PTHR43829">
    <property type="entry name" value="AQUAPORIN OR AQUAGLYCEROPORIN RELATED"/>
    <property type="match status" value="1"/>
</dbReference>
<reference evidence="9 10" key="1">
    <citation type="submission" date="2021-03" db="EMBL/GenBank/DDBJ databases">
        <title>Enterococcal diversity collection.</title>
        <authorList>
            <person name="Gilmore M.S."/>
            <person name="Schwartzman J."/>
            <person name="Van Tyne D."/>
            <person name="Martin M."/>
            <person name="Earl A.M."/>
            <person name="Manson A.L."/>
            <person name="Straub T."/>
            <person name="Salamzade R."/>
            <person name="Saavedra J."/>
            <person name="Lebreton F."/>
            <person name="Prichula J."/>
            <person name="Schaufler K."/>
            <person name="Gaca A."/>
            <person name="Sgardioli B."/>
            <person name="Wagenaar J."/>
            <person name="Strong T."/>
        </authorList>
    </citation>
    <scope>NUCLEOTIDE SEQUENCE [LARGE SCALE GENOMIC DNA]</scope>
    <source>
        <strain evidence="9 10">669A</strain>
    </source>
</reference>
<dbReference type="PRINTS" id="PR00783">
    <property type="entry name" value="MINTRINSICP"/>
</dbReference>
<dbReference type="InterPro" id="IPR050363">
    <property type="entry name" value="MIP/Aquaporin"/>
</dbReference>
<feature type="transmembrane region" description="Helical" evidence="8">
    <location>
        <begin position="167"/>
        <end position="188"/>
    </location>
</feature>
<dbReference type="Proteomes" id="UP000664601">
    <property type="component" value="Unassembled WGS sequence"/>
</dbReference>
<dbReference type="InterPro" id="IPR000425">
    <property type="entry name" value="MIP"/>
</dbReference>
<evidence type="ECO:0000256" key="1">
    <source>
        <dbReference type="ARBA" id="ARBA00004141"/>
    </source>
</evidence>
<accession>A0ABS3LI73</accession>
<comment type="caution">
    <text evidence="9">The sequence shown here is derived from an EMBL/GenBank/DDBJ whole genome shotgun (WGS) entry which is preliminary data.</text>
</comment>
<evidence type="ECO:0000256" key="4">
    <source>
        <dbReference type="ARBA" id="ARBA00022692"/>
    </source>
</evidence>
<keyword evidence="10" id="KW-1185">Reference proteome</keyword>
<feature type="transmembrane region" description="Helical" evidence="8">
    <location>
        <begin position="6"/>
        <end position="28"/>
    </location>
</feature>
<comment type="similarity">
    <text evidence="2 7">Belongs to the MIP/aquaporin (TC 1.A.8) family.</text>
</comment>
<proteinExistence type="inferred from homology"/>
<feature type="transmembrane region" description="Helical" evidence="8">
    <location>
        <begin position="90"/>
        <end position="109"/>
    </location>
</feature>
<feature type="transmembrane region" description="Helical" evidence="8">
    <location>
        <begin position="214"/>
        <end position="234"/>
    </location>
</feature>
<dbReference type="SUPFAM" id="SSF81338">
    <property type="entry name" value="Aquaporin-like"/>
    <property type="match status" value="1"/>
</dbReference>
<dbReference type="InterPro" id="IPR023271">
    <property type="entry name" value="Aquaporin-like"/>
</dbReference>
<keyword evidence="4 7" id="KW-0812">Transmembrane</keyword>
<evidence type="ECO:0000256" key="8">
    <source>
        <dbReference type="SAM" id="Phobius"/>
    </source>
</evidence>
<protein>
    <submittedName>
        <fullName evidence="9">Aquaporin family protein</fullName>
    </submittedName>
</protein>